<reference evidence="1 2" key="1">
    <citation type="submission" date="2017-04" db="EMBL/GenBank/DDBJ databases">
        <authorList>
            <person name="Afonso C.L."/>
            <person name="Miller P.J."/>
            <person name="Scott M.A."/>
            <person name="Spackman E."/>
            <person name="Goraichik I."/>
            <person name="Dimitrov K.M."/>
            <person name="Suarez D.L."/>
            <person name="Swayne D.E."/>
        </authorList>
    </citation>
    <scope>NUCLEOTIDE SEQUENCE [LARGE SCALE GENOMIC DNA]</scope>
    <source>
        <strain evidence="1 2">DSM 3385</strain>
    </source>
</reference>
<sequence>MSLHNATPLYIALLERGLVKAKYQQTINKLWTHQEAWSLIGGISQWISKNADFAFIIHHHETLPFVETIVNPTAETLNQINVSANNLILGIKTEIELNRPQNVDPKQIINWTPPEAKILTPGKIIKDRWYLEDLTQYIPEKTKQFYKFILDFTTHCQVITHADVDHISFLHESTIDGIVIAGGTPSNDDHQTSFDLTLSPGTYFLELFAWGFPGSFNLILQDNYVDEVERPYMYDDNGFDAFGNMSAPQQIDLADPAICTITADCVGCAFGTEILTNSYIQRNVDGQTEIINSFSEIMIEFPTPRRIRQIKMAGLESIGDRIQAGTIFLQGKNEISEPWSDITVLNDYIPPVGYGGNWLLNQTIPYDETMEFLFYRIFLGEQGQRWDGVTEIELYD</sequence>
<accession>A0A1W2B939</accession>
<dbReference type="AlphaFoldDB" id="A0A1W2B939"/>
<organism evidence="1 2">
    <name type="scientific">Desulfocicer vacuolatum DSM 3385</name>
    <dbReference type="NCBI Taxonomy" id="1121400"/>
    <lineage>
        <taxon>Bacteria</taxon>
        <taxon>Pseudomonadati</taxon>
        <taxon>Thermodesulfobacteriota</taxon>
        <taxon>Desulfobacteria</taxon>
        <taxon>Desulfobacterales</taxon>
        <taxon>Desulfobacteraceae</taxon>
        <taxon>Desulfocicer</taxon>
    </lineage>
</organism>
<evidence type="ECO:0000313" key="1">
    <source>
        <dbReference type="EMBL" id="SMC69533.1"/>
    </source>
</evidence>
<dbReference type="OrthoDB" id="9855133at2"/>
<protein>
    <submittedName>
        <fullName evidence="1">Uncharacterized protein</fullName>
    </submittedName>
</protein>
<gene>
    <name evidence="1" type="ORF">SAMN02746065_107161</name>
</gene>
<name>A0A1W2B939_9BACT</name>
<keyword evidence="2" id="KW-1185">Reference proteome</keyword>
<evidence type="ECO:0000313" key="2">
    <source>
        <dbReference type="Proteomes" id="UP000192418"/>
    </source>
</evidence>
<proteinExistence type="predicted"/>
<dbReference type="RefSeq" id="WP_084068374.1">
    <property type="nucleotide sequence ID" value="NZ_FWXY01000007.1"/>
</dbReference>
<dbReference type="Proteomes" id="UP000192418">
    <property type="component" value="Unassembled WGS sequence"/>
</dbReference>
<dbReference type="EMBL" id="FWXY01000007">
    <property type="protein sequence ID" value="SMC69533.1"/>
    <property type="molecule type" value="Genomic_DNA"/>
</dbReference>
<dbReference type="STRING" id="1121400.SAMN02746065_107161"/>